<gene>
    <name evidence="2" type="ORF">SBAD_LOCUS9748</name>
</gene>
<evidence type="ECO:0000313" key="2">
    <source>
        <dbReference type="EMBL" id="VDP25576.1"/>
    </source>
</evidence>
<keyword evidence="3" id="KW-1185">Reference proteome</keyword>
<protein>
    <submittedName>
        <fullName evidence="2 4">Uncharacterized protein</fullName>
    </submittedName>
</protein>
<sequence length="86" mass="9337">MGSRMPSVDPSDLFADLAIVARRGGRASAKRYHALTSDAVPSSADHRGDTRHETSQKFPLQPHVFEENRSTAISASPRVLPHTQSA</sequence>
<dbReference type="Proteomes" id="UP000270296">
    <property type="component" value="Unassembled WGS sequence"/>
</dbReference>
<feature type="region of interest" description="Disordered" evidence="1">
    <location>
        <begin position="28"/>
        <end position="58"/>
    </location>
</feature>
<dbReference type="AlphaFoldDB" id="A0A183J1K0"/>
<name>A0A183J1K0_9BILA</name>
<dbReference type="WBParaSite" id="SBAD_0001009801-mRNA-1">
    <property type="protein sequence ID" value="SBAD_0001009801-mRNA-1"/>
    <property type="gene ID" value="SBAD_0001009801"/>
</dbReference>
<accession>A0A183J1K0</accession>
<dbReference type="EMBL" id="UZAM01013114">
    <property type="protein sequence ID" value="VDP25576.1"/>
    <property type="molecule type" value="Genomic_DNA"/>
</dbReference>
<evidence type="ECO:0000313" key="3">
    <source>
        <dbReference type="Proteomes" id="UP000270296"/>
    </source>
</evidence>
<feature type="compositionally biased region" description="Basic and acidic residues" evidence="1">
    <location>
        <begin position="44"/>
        <end position="55"/>
    </location>
</feature>
<reference evidence="2 3" key="2">
    <citation type="submission" date="2018-11" db="EMBL/GenBank/DDBJ databases">
        <authorList>
            <consortium name="Pathogen Informatics"/>
        </authorList>
    </citation>
    <scope>NUCLEOTIDE SEQUENCE [LARGE SCALE GENOMIC DNA]</scope>
</reference>
<reference evidence="4" key="1">
    <citation type="submission" date="2016-06" db="UniProtKB">
        <authorList>
            <consortium name="WormBaseParasite"/>
        </authorList>
    </citation>
    <scope>IDENTIFICATION</scope>
</reference>
<evidence type="ECO:0000313" key="4">
    <source>
        <dbReference type="WBParaSite" id="SBAD_0001009801-mRNA-1"/>
    </source>
</evidence>
<organism evidence="4">
    <name type="scientific">Soboliphyme baturini</name>
    <dbReference type="NCBI Taxonomy" id="241478"/>
    <lineage>
        <taxon>Eukaryota</taxon>
        <taxon>Metazoa</taxon>
        <taxon>Ecdysozoa</taxon>
        <taxon>Nematoda</taxon>
        <taxon>Enoplea</taxon>
        <taxon>Dorylaimia</taxon>
        <taxon>Dioctophymatida</taxon>
        <taxon>Dioctophymatoidea</taxon>
        <taxon>Soboliphymatidae</taxon>
        <taxon>Soboliphyme</taxon>
    </lineage>
</organism>
<proteinExistence type="predicted"/>
<evidence type="ECO:0000256" key="1">
    <source>
        <dbReference type="SAM" id="MobiDB-lite"/>
    </source>
</evidence>